<dbReference type="Pfam" id="PF00147">
    <property type="entry name" value="Fibrinogen_C"/>
    <property type="match status" value="1"/>
</dbReference>
<dbReference type="CDD" id="cd00087">
    <property type="entry name" value="FReD"/>
    <property type="match status" value="1"/>
</dbReference>
<dbReference type="GO" id="GO:0005576">
    <property type="term" value="C:extracellular region"/>
    <property type="evidence" value="ECO:0007669"/>
    <property type="project" value="UniProtKB-SubCell"/>
</dbReference>
<evidence type="ECO:0000256" key="1">
    <source>
        <dbReference type="ARBA" id="ARBA00004613"/>
    </source>
</evidence>
<dbReference type="FunFam" id="3.90.215.10:FF:000001">
    <property type="entry name" value="Tenascin isoform 1"/>
    <property type="match status" value="1"/>
</dbReference>
<keyword evidence="4" id="KW-0175">Coiled coil</keyword>
<evidence type="ECO:0000256" key="5">
    <source>
        <dbReference type="ARBA" id="ARBA00023157"/>
    </source>
</evidence>
<feature type="domain" description="Fibrinogen C-terminal" evidence="8">
    <location>
        <begin position="14"/>
        <end position="236"/>
    </location>
</feature>
<dbReference type="Gene3D" id="3.90.215.10">
    <property type="entry name" value="Gamma Fibrinogen, chain A, domain 1"/>
    <property type="match status" value="1"/>
</dbReference>
<evidence type="ECO:0000313" key="9">
    <source>
        <dbReference type="Ensembl" id="ENSPKIP00000014939.1"/>
    </source>
</evidence>
<evidence type="ECO:0000259" key="8">
    <source>
        <dbReference type="PROSITE" id="PS51406"/>
    </source>
</evidence>
<dbReference type="InterPro" id="IPR037579">
    <property type="entry name" value="FIB_ANG-like"/>
</dbReference>
<comment type="subcellular location">
    <subcellularLocation>
        <location evidence="1">Secreted</location>
    </subcellularLocation>
</comment>
<organism evidence="9 10">
    <name type="scientific">Paramormyrops kingsleyae</name>
    <dbReference type="NCBI Taxonomy" id="1676925"/>
    <lineage>
        <taxon>Eukaryota</taxon>
        <taxon>Metazoa</taxon>
        <taxon>Chordata</taxon>
        <taxon>Craniata</taxon>
        <taxon>Vertebrata</taxon>
        <taxon>Euteleostomi</taxon>
        <taxon>Actinopterygii</taxon>
        <taxon>Neopterygii</taxon>
        <taxon>Teleostei</taxon>
        <taxon>Osteoglossocephala</taxon>
        <taxon>Osteoglossomorpha</taxon>
        <taxon>Osteoglossiformes</taxon>
        <taxon>Mormyridae</taxon>
        <taxon>Paramormyrops</taxon>
    </lineage>
</organism>
<evidence type="ECO:0000256" key="4">
    <source>
        <dbReference type="ARBA" id="ARBA00023054"/>
    </source>
</evidence>
<evidence type="ECO:0000256" key="2">
    <source>
        <dbReference type="ARBA" id="ARBA00022525"/>
    </source>
</evidence>
<keyword evidence="3 7" id="KW-0732">Signal</keyword>
<sequence>NKLISFWLKVLYQFSLMFQPLDCADIYNAGFNISGVYRIYLAGPSSPVYVYCDMETDGGKWTVFQRRMDGTVNFYRGWDQYKSGFGDVKTEYWLGLETIHLLTLKKRYELRVDMEDFQGAKVHAKYSSFAISPKAINAESDGYTLHVSGFKDGGAGNSLDSHNNQKFSTFDQDQDAFSGNCALDYLGGFWYNQCHTANPNGIYMWGAVDTRGITWHHWKSSHYSMKTIAMKMRPVNLP</sequence>
<feature type="signal peptide" evidence="7">
    <location>
        <begin position="1"/>
        <end position="23"/>
    </location>
</feature>
<evidence type="ECO:0000256" key="3">
    <source>
        <dbReference type="ARBA" id="ARBA00022729"/>
    </source>
</evidence>
<accession>A0A3B3R9I9</accession>
<dbReference type="PANTHER" id="PTHR47221:SF6">
    <property type="entry name" value="FIBRINOGEN ALPHA CHAIN"/>
    <property type="match status" value="1"/>
</dbReference>
<evidence type="ECO:0000256" key="6">
    <source>
        <dbReference type="ARBA" id="ARBA00023180"/>
    </source>
</evidence>
<keyword evidence="6" id="KW-0325">Glycoprotein</keyword>
<dbReference type="AlphaFoldDB" id="A0A3B3R9I9"/>
<dbReference type="GeneTree" id="ENSGT00940000154615"/>
<reference evidence="9" key="1">
    <citation type="submission" date="2025-08" db="UniProtKB">
        <authorList>
            <consortium name="Ensembl"/>
        </authorList>
    </citation>
    <scope>IDENTIFICATION</scope>
</reference>
<keyword evidence="2" id="KW-0964">Secreted</keyword>
<protein>
    <submittedName>
        <fullName evidence="9">Microfibril associated protein 4</fullName>
    </submittedName>
</protein>
<dbReference type="SUPFAM" id="SSF56496">
    <property type="entry name" value="Fibrinogen C-terminal domain-like"/>
    <property type="match status" value="1"/>
</dbReference>
<dbReference type="SMART" id="SM00186">
    <property type="entry name" value="FBG"/>
    <property type="match status" value="1"/>
</dbReference>
<dbReference type="InterPro" id="IPR036056">
    <property type="entry name" value="Fibrinogen-like_C"/>
</dbReference>
<dbReference type="PANTHER" id="PTHR47221">
    <property type="entry name" value="FIBRINOGEN ALPHA CHAIN"/>
    <property type="match status" value="1"/>
</dbReference>
<dbReference type="Proteomes" id="UP000261540">
    <property type="component" value="Unplaced"/>
</dbReference>
<keyword evidence="10" id="KW-1185">Reference proteome</keyword>
<keyword evidence="5" id="KW-1015">Disulfide bond</keyword>
<evidence type="ECO:0000313" key="10">
    <source>
        <dbReference type="Proteomes" id="UP000261540"/>
    </source>
</evidence>
<feature type="chain" id="PRO_5017423580" evidence="7">
    <location>
        <begin position="24"/>
        <end position="238"/>
    </location>
</feature>
<dbReference type="InterPro" id="IPR014716">
    <property type="entry name" value="Fibrinogen_a/b/g_C_1"/>
</dbReference>
<dbReference type="PROSITE" id="PS51406">
    <property type="entry name" value="FIBRINOGEN_C_2"/>
    <property type="match status" value="1"/>
</dbReference>
<name>A0A3B3R9I9_9TELE</name>
<proteinExistence type="predicted"/>
<dbReference type="GO" id="GO:0007596">
    <property type="term" value="P:blood coagulation"/>
    <property type="evidence" value="ECO:0007669"/>
    <property type="project" value="InterPro"/>
</dbReference>
<dbReference type="InterPro" id="IPR002181">
    <property type="entry name" value="Fibrinogen_a/b/g_C_dom"/>
</dbReference>
<evidence type="ECO:0000256" key="7">
    <source>
        <dbReference type="SAM" id="SignalP"/>
    </source>
</evidence>
<dbReference type="Ensembl" id="ENSPKIT00000039396.1">
    <property type="protein sequence ID" value="ENSPKIP00000014939.1"/>
    <property type="gene ID" value="ENSPKIG00000001795.1"/>
</dbReference>
<dbReference type="NCBIfam" id="NF040941">
    <property type="entry name" value="GGGWT_bact"/>
    <property type="match status" value="1"/>
</dbReference>
<reference evidence="9" key="2">
    <citation type="submission" date="2025-09" db="UniProtKB">
        <authorList>
            <consortium name="Ensembl"/>
        </authorList>
    </citation>
    <scope>IDENTIFICATION</scope>
</reference>